<gene>
    <name evidence="1" type="ORF">J6I44_14840</name>
</gene>
<dbReference type="SUPFAM" id="SSF54427">
    <property type="entry name" value="NTF2-like"/>
    <property type="match status" value="1"/>
</dbReference>
<sequence>MKYRQIIRQYYQSYKETDKEALKETLTTDLTHISDWATYTDRDEMIEEIWPSVGQSWATDLQIFGAHPEFMVRYKVVSEENPARNMAEFLRFKDEKITEIEVFTGREL</sequence>
<evidence type="ECO:0000313" key="1">
    <source>
        <dbReference type="EMBL" id="MCW9708140.1"/>
    </source>
</evidence>
<evidence type="ECO:0000313" key="2">
    <source>
        <dbReference type="Proteomes" id="UP001207918"/>
    </source>
</evidence>
<organism evidence="1 2">
    <name type="scientific">Fodinibius salsisoli</name>
    <dbReference type="NCBI Taxonomy" id="2820877"/>
    <lineage>
        <taxon>Bacteria</taxon>
        <taxon>Pseudomonadati</taxon>
        <taxon>Balneolota</taxon>
        <taxon>Balneolia</taxon>
        <taxon>Balneolales</taxon>
        <taxon>Balneolaceae</taxon>
        <taxon>Fodinibius</taxon>
    </lineage>
</organism>
<evidence type="ECO:0008006" key="3">
    <source>
        <dbReference type="Google" id="ProtNLM"/>
    </source>
</evidence>
<keyword evidence="2" id="KW-1185">Reference proteome</keyword>
<dbReference type="RefSeq" id="WP_265766926.1">
    <property type="nucleotide sequence ID" value="NZ_JAGGJA010000010.1"/>
</dbReference>
<reference evidence="1 2" key="1">
    <citation type="submission" date="2021-03" db="EMBL/GenBank/DDBJ databases">
        <title>Aliifodinibius sp. nov., a new bacterium isolated from saline soil.</title>
        <authorList>
            <person name="Galisteo C."/>
            <person name="De La Haba R."/>
            <person name="Sanchez-Porro C."/>
            <person name="Ventosa A."/>
        </authorList>
    </citation>
    <scope>NUCLEOTIDE SEQUENCE [LARGE SCALE GENOMIC DNA]</scope>
    <source>
        <strain evidence="1 2">1BSP15-2V2</strain>
    </source>
</reference>
<protein>
    <recommendedName>
        <fullName evidence="3">SnoaL-like domain-containing protein</fullName>
    </recommendedName>
</protein>
<dbReference type="Gene3D" id="3.10.450.50">
    <property type="match status" value="1"/>
</dbReference>
<comment type="caution">
    <text evidence="1">The sequence shown here is derived from an EMBL/GenBank/DDBJ whole genome shotgun (WGS) entry which is preliminary data.</text>
</comment>
<accession>A0ABT3PQK6</accession>
<dbReference type="Proteomes" id="UP001207918">
    <property type="component" value="Unassembled WGS sequence"/>
</dbReference>
<proteinExistence type="predicted"/>
<dbReference type="EMBL" id="JAGGJA010000010">
    <property type="protein sequence ID" value="MCW9708140.1"/>
    <property type="molecule type" value="Genomic_DNA"/>
</dbReference>
<name>A0ABT3PQK6_9BACT</name>
<dbReference type="InterPro" id="IPR032710">
    <property type="entry name" value="NTF2-like_dom_sf"/>
</dbReference>